<dbReference type="AlphaFoldDB" id="A0A840NJP3"/>
<dbReference type="Proteomes" id="UP000580474">
    <property type="component" value="Unassembled WGS sequence"/>
</dbReference>
<dbReference type="RefSeq" id="WP_343071532.1">
    <property type="nucleotide sequence ID" value="NZ_JACHIV010000001.1"/>
</dbReference>
<protein>
    <submittedName>
        <fullName evidence="1">Uncharacterized protein</fullName>
    </submittedName>
</protein>
<sequence length="165" mass="16943">MRAPFSSRHPNGPSRVGRREVLRLFAALPAVAVATSACTGGEDVPDPLTALATAARSDAALAQGVARTHRALGAEAGAVAEIRSEHARLLQREIDRLDPPDEPRRHSAPAVQVPASADAAKAELKKALALAEQSAAKLCPTLPGYRSGLTGSVSASCASLAEVLA</sequence>
<keyword evidence="2" id="KW-1185">Reference proteome</keyword>
<evidence type="ECO:0000313" key="1">
    <source>
        <dbReference type="EMBL" id="MBB5071281.1"/>
    </source>
</evidence>
<evidence type="ECO:0000313" key="2">
    <source>
        <dbReference type="Proteomes" id="UP000580474"/>
    </source>
</evidence>
<organism evidence="1 2">
    <name type="scientific">Saccharopolyspora gloriosae</name>
    <dbReference type="NCBI Taxonomy" id="455344"/>
    <lineage>
        <taxon>Bacteria</taxon>
        <taxon>Bacillati</taxon>
        <taxon>Actinomycetota</taxon>
        <taxon>Actinomycetes</taxon>
        <taxon>Pseudonocardiales</taxon>
        <taxon>Pseudonocardiaceae</taxon>
        <taxon>Saccharopolyspora</taxon>
    </lineage>
</organism>
<reference evidence="1 2" key="1">
    <citation type="submission" date="2020-08" db="EMBL/GenBank/DDBJ databases">
        <title>Sequencing the genomes of 1000 actinobacteria strains.</title>
        <authorList>
            <person name="Klenk H.-P."/>
        </authorList>
    </citation>
    <scope>NUCLEOTIDE SEQUENCE [LARGE SCALE GENOMIC DNA]</scope>
    <source>
        <strain evidence="1 2">DSM 45582</strain>
    </source>
</reference>
<dbReference type="EMBL" id="JACHIV010000001">
    <property type="protein sequence ID" value="MBB5071281.1"/>
    <property type="molecule type" value="Genomic_DNA"/>
</dbReference>
<dbReference type="InterPro" id="IPR006311">
    <property type="entry name" value="TAT_signal"/>
</dbReference>
<accession>A0A840NJP3</accession>
<gene>
    <name evidence="1" type="ORF">BJ969_004369</name>
</gene>
<proteinExistence type="predicted"/>
<name>A0A840NJP3_9PSEU</name>
<dbReference type="PROSITE" id="PS51318">
    <property type="entry name" value="TAT"/>
    <property type="match status" value="1"/>
</dbReference>
<comment type="caution">
    <text evidence="1">The sequence shown here is derived from an EMBL/GenBank/DDBJ whole genome shotgun (WGS) entry which is preliminary data.</text>
</comment>